<feature type="binding site" evidence="4">
    <location>
        <begin position="133"/>
        <end position="141"/>
    </location>
    <ligand>
        <name>ATP</name>
        <dbReference type="ChEBI" id="CHEBI:30616"/>
    </ligand>
</feature>
<dbReference type="AlphaFoldDB" id="A0A437QH76"/>
<evidence type="ECO:0000256" key="5">
    <source>
        <dbReference type="RuleBase" id="RU361279"/>
    </source>
</evidence>
<dbReference type="PANTHER" id="PTHR23407:SF1">
    <property type="entry name" value="5-FORMYLTETRAHYDROFOLATE CYCLO-LIGASE"/>
    <property type="match status" value="1"/>
</dbReference>
<feature type="binding site" evidence="4">
    <location>
        <position position="53"/>
    </location>
    <ligand>
        <name>substrate</name>
    </ligand>
</feature>
<dbReference type="NCBIfam" id="TIGR02727">
    <property type="entry name" value="MTHFS_bact"/>
    <property type="match status" value="1"/>
</dbReference>
<dbReference type="SUPFAM" id="SSF100950">
    <property type="entry name" value="NagB/RpiA/CoA transferase-like"/>
    <property type="match status" value="1"/>
</dbReference>
<accession>A0A437QH76</accession>
<comment type="cofactor">
    <cofactor evidence="5">
        <name>Mg(2+)</name>
        <dbReference type="ChEBI" id="CHEBI:18420"/>
    </cofactor>
</comment>
<comment type="catalytic activity">
    <reaction evidence="5">
        <text>(6S)-5-formyl-5,6,7,8-tetrahydrofolate + ATP = (6R)-5,10-methenyltetrahydrofolate + ADP + phosphate</text>
        <dbReference type="Rhea" id="RHEA:10488"/>
        <dbReference type="ChEBI" id="CHEBI:30616"/>
        <dbReference type="ChEBI" id="CHEBI:43474"/>
        <dbReference type="ChEBI" id="CHEBI:57455"/>
        <dbReference type="ChEBI" id="CHEBI:57457"/>
        <dbReference type="ChEBI" id="CHEBI:456216"/>
        <dbReference type="EC" id="6.3.3.2"/>
    </reaction>
</comment>
<reference evidence="7" key="1">
    <citation type="submission" date="2019-01" db="EMBL/GenBank/DDBJ databases">
        <title>Gri0909 isolated from a small marine red alga.</title>
        <authorList>
            <person name="Kim J."/>
            <person name="Jeong S.E."/>
            <person name="Jeon C.O."/>
        </authorList>
    </citation>
    <scope>NUCLEOTIDE SEQUENCE [LARGE SCALE GENOMIC DNA]</scope>
    <source>
        <strain evidence="7">Gri0909</strain>
    </source>
</reference>
<name>A0A437QH76_9PROT</name>
<evidence type="ECO:0000313" key="7">
    <source>
        <dbReference type="Proteomes" id="UP000287447"/>
    </source>
</evidence>
<dbReference type="GO" id="GO:0009396">
    <property type="term" value="P:folic acid-containing compound biosynthetic process"/>
    <property type="evidence" value="ECO:0007669"/>
    <property type="project" value="TreeGrafter"/>
</dbReference>
<evidence type="ECO:0000256" key="1">
    <source>
        <dbReference type="ARBA" id="ARBA00010638"/>
    </source>
</evidence>
<dbReference type="Gene3D" id="3.40.50.10420">
    <property type="entry name" value="NagB/RpiA/CoA transferase-like"/>
    <property type="match status" value="1"/>
</dbReference>
<keyword evidence="5" id="KW-0479">Metal-binding</keyword>
<dbReference type="Proteomes" id="UP000287447">
    <property type="component" value="Unassembled WGS sequence"/>
</dbReference>
<organism evidence="6 7">
    <name type="scientific">Hwanghaeella grinnelliae</name>
    <dbReference type="NCBI Taxonomy" id="2500179"/>
    <lineage>
        <taxon>Bacteria</taxon>
        <taxon>Pseudomonadati</taxon>
        <taxon>Pseudomonadota</taxon>
        <taxon>Alphaproteobacteria</taxon>
        <taxon>Rhodospirillales</taxon>
        <taxon>Rhodospirillaceae</taxon>
        <taxon>Hwanghaeella</taxon>
    </lineage>
</organism>
<protein>
    <recommendedName>
        <fullName evidence="5">5-formyltetrahydrofolate cyclo-ligase</fullName>
        <ecNumber evidence="5">6.3.3.2</ecNumber>
    </recommendedName>
</protein>
<dbReference type="EMBL" id="SADE01000004">
    <property type="protein sequence ID" value="RVU33774.1"/>
    <property type="molecule type" value="Genomic_DNA"/>
</dbReference>
<dbReference type="InterPro" id="IPR024185">
    <property type="entry name" value="FTHF_cligase-like_sf"/>
</dbReference>
<gene>
    <name evidence="6" type="ORF">EOI86_21770</name>
</gene>
<keyword evidence="6" id="KW-0436">Ligase</keyword>
<evidence type="ECO:0000313" key="6">
    <source>
        <dbReference type="EMBL" id="RVU33774.1"/>
    </source>
</evidence>
<dbReference type="Pfam" id="PF01812">
    <property type="entry name" value="5-FTHF_cyc-lig"/>
    <property type="match status" value="1"/>
</dbReference>
<dbReference type="PANTHER" id="PTHR23407">
    <property type="entry name" value="ATPASE INHIBITOR/5-FORMYLTETRAHYDROFOLATE CYCLO-LIGASE"/>
    <property type="match status" value="1"/>
</dbReference>
<dbReference type="InterPro" id="IPR002698">
    <property type="entry name" value="FTHF_cligase"/>
</dbReference>
<feature type="binding site" evidence="4">
    <location>
        <begin position="7"/>
        <end position="11"/>
    </location>
    <ligand>
        <name>ATP</name>
        <dbReference type="ChEBI" id="CHEBI:30616"/>
    </ligand>
</feature>
<keyword evidence="3 4" id="KW-0067">ATP-binding</keyword>
<dbReference type="GO" id="GO:0005524">
    <property type="term" value="F:ATP binding"/>
    <property type="evidence" value="ECO:0007669"/>
    <property type="project" value="UniProtKB-KW"/>
</dbReference>
<dbReference type="GO" id="GO:0030272">
    <property type="term" value="F:5-formyltetrahydrofolate cyclo-ligase activity"/>
    <property type="evidence" value="ECO:0007669"/>
    <property type="project" value="UniProtKB-EC"/>
</dbReference>
<evidence type="ECO:0000256" key="4">
    <source>
        <dbReference type="PIRSR" id="PIRSR006806-1"/>
    </source>
</evidence>
<dbReference type="GO" id="GO:0046872">
    <property type="term" value="F:metal ion binding"/>
    <property type="evidence" value="ECO:0007669"/>
    <property type="project" value="UniProtKB-KW"/>
</dbReference>
<dbReference type="PIRSF" id="PIRSF006806">
    <property type="entry name" value="FTHF_cligase"/>
    <property type="match status" value="1"/>
</dbReference>
<comment type="caution">
    <text evidence="6">The sequence shown here is derived from an EMBL/GenBank/DDBJ whole genome shotgun (WGS) entry which is preliminary data.</text>
</comment>
<evidence type="ECO:0000256" key="3">
    <source>
        <dbReference type="ARBA" id="ARBA00022840"/>
    </source>
</evidence>
<keyword evidence="7" id="KW-1185">Reference proteome</keyword>
<evidence type="ECO:0000256" key="2">
    <source>
        <dbReference type="ARBA" id="ARBA00022741"/>
    </source>
</evidence>
<dbReference type="RefSeq" id="WP_127767804.1">
    <property type="nucleotide sequence ID" value="NZ_SADE01000004.1"/>
</dbReference>
<dbReference type="GO" id="GO:0035999">
    <property type="term" value="P:tetrahydrofolate interconversion"/>
    <property type="evidence" value="ECO:0007669"/>
    <property type="project" value="TreeGrafter"/>
</dbReference>
<dbReference type="OrthoDB" id="9801938at2"/>
<keyword evidence="2 4" id="KW-0547">Nucleotide-binding</keyword>
<dbReference type="InterPro" id="IPR037171">
    <property type="entry name" value="NagB/RpiA_transferase-like"/>
</dbReference>
<feature type="binding site" evidence="4">
    <location>
        <position position="58"/>
    </location>
    <ligand>
        <name>substrate</name>
    </ligand>
</feature>
<sequence>MTLQDEKRLARKAATAQRISASLEAGPEAAHKVAENLLGTVPLRNAAAVSGFLPIGSEIDTRPLLSRFLEKGIDICLPVVLGKDRPLVFRRWREGDPMVEEAFGTQAPAPEAPEIEPDLLLVPMLAFDRTGYRLGYGGGFYDRTLARLRTVKPVQAVGVAFAGQEMAYVPHDDLDQPLDWIVTEREAIRIKAVGSPHLRLVDPT</sequence>
<keyword evidence="5" id="KW-0460">Magnesium</keyword>
<dbReference type="EC" id="6.3.3.2" evidence="5"/>
<comment type="similarity">
    <text evidence="1 5">Belongs to the 5-formyltetrahydrofolate cyclo-ligase family.</text>
</comment>
<proteinExistence type="inferred from homology"/>